<dbReference type="EMBL" id="HG964446">
    <property type="protein sequence ID" value="CDO89865.1"/>
    <property type="molecule type" value="Genomic_DNA"/>
</dbReference>
<keyword evidence="2" id="KW-0812">Transmembrane</keyword>
<sequence length="88" mass="9107">MNAVVHRLKQARSAVLKIQAAWAGTQFLLALGPLGVLIVLVLWARRRRNSDEPAQTDTAAAPATNAGTEESVPVTANSAAAAAQGPAH</sequence>
<keyword evidence="2" id="KW-0472">Membrane</keyword>
<dbReference type="EMBL" id="LQPY01000012">
    <property type="protein sequence ID" value="ORX05997.1"/>
    <property type="molecule type" value="Genomic_DNA"/>
</dbReference>
<name>A0A024K1B6_9MYCO</name>
<reference evidence="3" key="2">
    <citation type="submission" date="2014-04" db="EMBL/GenBank/DDBJ databases">
        <authorList>
            <person name="Xu Y.W."/>
            <person name="Yang Q."/>
        </authorList>
    </citation>
    <scope>NUCLEOTIDE SEQUENCE</scope>
    <source>
        <strain evidence="3">DSM 44626</strain>
    </source>
</reference>
<reference evidence="4 5" key="3">
    <citation type="submission" date="2016-01" db="EMBL/GenBank/DDBJ databases">
        <title>The new phylogeny of the genus Mycobacterium.</title>
        <authorList>
            <person name="Tarcisio F."/>
            <person name="Conor M."/>
            <person name="Antonella G."/>
            <person name="Elisabetta G."/>
            <person name="Giulia F.S."/>
            <person name="Sara T."/>
            <person name="Anna F."/>
            <person name="Clotilde B."/>
            <person name="Roberto B."/>
            <person name="Veronica D.S."/>
            <person name="Fabio R."/>
            <person name="Monica P."/>
            <person name="Olivier J."/>
            <person name="Enrico T."/>
            <person name="Nicola S."/>
        </authorList>
    </citation>
    <scope>NUCLEOTIDE SEQUENCE [LARGE SCALE GENOMIC DNA]</scope>
    <source>
        <strain evidence="4 5">DSM 44626</strain>
    </source>
</reference>
<dbReference type="AlphaFoldDB" id="A0A024K1B6"/>
<dbReference type="Proteomes" id="UP000028880">
    <property type="component" value="Unassembled WGS sequence"/>
</dbReference>
<evidence type="ECO:0000313" key="3">
    <source>
        <dbReference type="EMBL" id="CDO89865.1"/>
    </source>
</evidence>
<dbReference type="Proteomes" id="UP000193710">
    <property type="component" value="Unassembled WGS sequence"/>
</dbReference>
<feature type="compositionally biased region" description="Low complexity" evidence="1">
    <location>
        <begin position="55"/>
        <end position="68"/>
    </location>
</feature>
<feature type="transmembrane region" description="Helical" evidence="2">
    <location>
        <begin position="20"/>
        <end position="43"/>
    </location>
</feature>
<evidence type="ECO:0008006" key="6">
    <source>
        <dbReference type="Google" id="ProtNLM"/>
    </source>
</evidence>
<reference evidence="3" key="1">
    <citation type="journal article" date="2014" name="Genome Announc.">
        <title>Draft Genome Sequence of Mycobacterium triplex DSM 44626.</title>
        <authorList>
            <person name="Sassi M."/>
            <person name="Croce O."/>
            <person name="Robert C."/>
            <person name="Raoult D."/>
            <person name="Drancourt M."/>
        </authorList>
    </citation>
    <scope>NUCLEOTIDE SEQUENCE [LARGE SCALE GENOMIC DNA]</scope>
    <source>
        <strain evidence="3">DSM 44626</strain>
    </source>
</reference>
<protein>
    <recommendedName>
        <fullName evidence="6">Transmembrane protein</fullName>
    </recommendedName>
</protein>
<evidence type="ECO:0000313" key="5">
    <source>
        <dbReference type="Proteomes" id="UP000193710"/>
    </source>
</evidence>
<proteinExistence type="predicted"/>
<evidence type="ECO:0000256" key="2">
    <source>
        <dbReference type="SAM" id="Phobius"/>
    </source>
</evidence>
<feature type="region of interest" description="Disordered" evidence="1">
    <location>
        <begin position="49"/>
        <end position="88"/>
    </location>
</feature>
<accession>A0A024K1B6</accession>
<keyword evidence="5" id="KW-1185">Reference proteome</keyword>
<keyword evidence="2" id="KW-1133">Transmembrane helix</keyword>
<evidence type="ECO:0000256" key="1">
    <source>
        <dbReference type="SAM" id="MobiDB-lite"/>
    </source>
</evidence>
<evidence type="ECO:0000313" key="4">
    <source>
        <dbReference type="EMBL" id="ORX05997.1"/>
    </source>
</evidence>
<dbReference type="HOGENOM" id="CLU_2465769_0_0_11"/>
<gene>
    <name evidence="4" type="ORF">AWC29_00520</name>
    <name evidence="3" type="ORF">BN973_04251</name>
</gene>
<feature type="compositionally biased region" description="Low complexity" evidence="1">
    <location>
        <begin position="76"/>
        <end position="88"/>
    </location>
</feature>
<organism evidence="3">
    <name type="scientific">Mycobacterium triplex</name>
    <dbReference type="NCBI Taxonomy" id="47839"/>
    <lineage>
        <taxon>Bacteria</taxon>
        <taxon>Bacillati</taxon>
        <taxon>Actinomycetota</taxon>
        <taxon>Actinomycetes</taxon>
        <taxon>Mycobacteriales</taxon>
        <taxon>Mycobacteriaceae</taxon>
        <taxon>Mycobacterium</taxon>
        <taxon>Mycobacterium simiae complex</taxon>
    </lineage>
</organism>